<proteinExistence type="predicted"/>
<dbReference type="Pfam" id="PF00090">
    <property type="entry name" value="TSP_1"/>
    <property type="match status" value="1"/>
</dbReference>
<dbReference type="SUPFAM" id="SSF82895">
    <property type="entry name" value="TSP-1 type 1 repeat"/>
    <property type="match status" value="1"/>
</dbReference>
<dbReference type="PROSITE" id="PS50092">
    <property type="entry name" value="TSP1"/>
    <property type="match status" value="1"/>
</dbReference>
<dbReference type="EMBL" id="CP111027">
    <property type="protein sequence ID" value="WAR30208.1"/>
    <property type="molecule type" value="Genomic_DNA"/>
</dbReference>
<gene>
    <name evidence="6" type="ORF">MAR_003776</name>
</gene>
<dbReference type="PANTHER" id="PTHR22906:SF43">
    <property type="entry name" value="PROPERDIN"/>
    <property type="match status" value="1"/>
</dbReference>
<keyword evidence="2" id="KW-0964">Secreted</keyword>
<keyword evidence="3" id="KW-0732">Signal</keyword>
<organism evidence="6 7">
    <name type="scientific">Mya arenaria</name>
    <name type="common">Soft-shell clam</name>
    <dbReference type="NCBI Taxonomy" id="6604"/>
    <lineage>
        <taxon>Eukaryota</taxon>
        <taxon>Metazoa</taxon>
        <taxon>Spiralia</taxon>
        <taxon>Lophotrochozoa</taxon>
        <taxon>Mollusca</taxon>
        <taxon>Bivalvia</taxon>
        <taxon>Autobranchia</taxon>
        <taxon>Heteroconchia</taxon>
        <taxon>Euheterodonta</taxon>
        <taxon>Imparidentia</taxon>
        <taxon>Neoheterodontei</taxon>
        <taxon>Myida</taxon>
        <taxon>Myoidea</taxon>
        <taxon>Myidae</taxon>
        <taxon>Mya</taxon>
    </lineage>
</organism>
<keyword evidence="5" id="KW-1015">Disulfide bond</keyword>
<comment type="subcellular location">
    <subcellularLocation>
        <location evidence="1">Secreted</location>
    </subcellularLocation>
</comment>
<dbReference type="InterPro" id="IPR000884">
    <property type="entry name" value="TSP1_rpt"/>
</dbReference>
<evidence type="ECO:0000256" key="2">
    <source>
        <dbReference type="ARBA" id="ARBA00022525"/>
    </source>
</evidence>
<evidence type="ECO:0000256" key="4">
    <source>
        <dbReference type="ARBA" id="ARBA00022737"/>
    </source>
</evidence>
<accession>A0ABY7G729</accession>
<name>A0ABY7G729_MYAAR</name>
<sequence length="94" mass="10289">IKSVKLLITPSHPYYAIPFGAKFHSILVSESIMSQLTGNVWTSWSSCDVTCGNTTLTRTRSCTNPPPTNHGKNCTGETVQHKDCVLDHCPGTRI</sequence>
<keyword evidence="4" id="KW-0677">Repeat</keyword>
<reference evidence="6" key="1">
    <citation type="submission" date="2022-11" db="EMBL/GenBank/DDBJ databases">
        <title>Centuries of genome instability and evolution in soft-shell clam transmissible cancer (bioRxiv).</title>
        <authorList>
            <person name="Hart S.F.M."/>
            <person name="Yonemitsu M.A."/>
            <person name="Giersch R.M."/>
            <person name="Beal B.F."/>
            <person name="Arriagada G."/>
            <person name="Davis B.W."/>
            <person name="Ostrander E.A."/>
            <person name="Goff S.P."/>
            <person name="Metzger M.J."/>
        </authorList>
    </citation>
    <scope>NUCLEOTIDE SEQUENCE</scope>
    <source>
        <strain evidence="6">MELC-2E11</strain>
        <tissue evidence="6">Siphon/mantle</tissue>
    </source>
</reference>
<keyword evidence="7" id="KW-1185">Reference proteome</keyword>
<protein>
    <submittedName>
        <fullName evidence="6">SSPO-like protein</fullName>
    </submittedName>
</protein>
<dbReference type="SMART" id="SM00209">
    <property type="entry name" value="TSP1"/>
    <property type="match status" value="1"/>
</dbReference>
<dbReference type="InterPro" id="IPR052065">
    <property type="entry name" value="Compl_asym_regulator"/>
</dbReference>
<evidence type="ECO:0000313" key="7">
    <source>
        <dbReference type="Proteomes" id="UP001164746"/>
    </source>
</evidence>
<evidence type="ECO:0000313" key="6">
    <source>
        <dbReference type="EMBL" id="WAR30208.1"/>
    </source>
</evidence>
<dbReference type="InterPro" id="IPR036383">
    <property type="entry name" value="TSP1_rpt_sf"/>
</dbReference>
<evidence type="ECO:0000256" key="3">
    <source>
        <dbReference type="ARBA" id="ARBA00022729"/>
    </source>
</evidence>
<dbReference type="Gene3D" id="2.20.100.10">
    <property type="entry name" value="Thrombospondin type-1 (TSP1) repeat"/>
    <property type="match status" value="1"/>
</dbReference>
<feature type="non-terminal residue" evidence="6">
    <location>
        <position position="1"/>
    </location>
</feature>
<evidence type="ECO:0000256" key="1">
    <source>
        <dbReference type="ARBA" id="ARBA00004613"/>
    </source>
</evidence>
<dbReference type="PANTHER" id="PTHR22906">
    <property type="entry name" value="PROPERDIN"/>
    <property type="match status" value="1"/>
</dbReference>
<dbReference type="Proteomes" id="UP001164746">
    <property type="component" value="Chromosome 16"/>
</dbReference>
<evidence type="ECO:0000256" key="5">
    <source>
        <dbReference type="ARBA" id="ARBA00023157"/>
    </source>
</evidence>